<proteinExistence type="predicted"/>
<organism evidence="1 2">
    <name type="scientific">Tanacetum coccineum</name>
    <dbReference type="NCBI Taxonomy" id="301880"/>
    <lineage>
        <taxon>Eukaryota</taxon>
        <taxon>Viridiplantae</taxon>
        <taxon>Streptophyta</taxon>
        <taxon>Embryophyta</taxon>
        <taxon>Tracheophyta</taxon>
        <taxon>Spermatophyta</taxon>
        <taxon>Magnoliopsida</taxon>
        <taxon>eudicotyledons</taxon>
        <taxon>Gunneridae</taxon>
        <taxon>Pentapetalae</taxon>
        <taxon>asterids</taxon>
        <taxon>campanulids</taxon>
        <taxon>Asterales</taxon>
        <taxon>Asteraceae</taxon>
        <taxon>Asteroideae</taxon>
        <taxon>Anthemideae</taxon>
        <taxon>Anthemidinae</taxon>
        <taxon>Tanacetum</taxon>
    </lineage>
</organism>
<dbReference type="Proteomes" id="UP001151760">
    <property type="component" value="Unassembled WGS sequence"/>
</dbReference>
<keyword evidence="2" id="KW-1185">Reference proteome</keyword>
<sequence>MDDLYNNLKVYELEVKGTSSSSISTQNMAFVSSNNSSSTNEAVNTAHGVSTASTQANAANLKIFDNIKMLDGFEMADDYVDYEGKKSLEEHWKEVDMTRVIKQRKDQQIMHSAYLTSCFDSKISNNSTCSKYYLETVEVLKYQYEQLLKRFEKSELMVVAYKTEKLCYEAKPKAVRKNNVAPIIEEWVSDDEEKDVSQPKIEKKTVHAYLDCIRPKAVVNAARPKAVDNAIKGNNINDFKASACWVWKPKTKDLDHVSKYNSASITLKKFDYVDAQGRSKSVIAWVPKRN</sequence>
<reference evidence="1" key="1">
    <citation type="journal article" date="2022" name="Int. J. Mol. Sci.">
        <title>Draft Genome of Tanacetum Coccineum: Genomic Comparison of Closely Related Tanacetum-Family Plants.</title>
        <authorList>
            <person name="Yamashiro T."/>
            <person name="Shiraishi A."/>
            <person name="Nakayama K."/>
            <person name="Satake H."/>
        </authorList>
    </citation>
    <scope>NUCLEOTIDE SEQUENCE</scope>
</reference>
<evidence type="ECO:0000313" key="1">
    <source>
        <dbReference type="EMBL" id="GJT64814.1"/>
    </source>
</evidence>
<protein>
    <submittedName>
        <fullName evidence="1">Uncharacterized protein</fullName>
    </submittedName>
</protein>
<name>A0ABQ5FNQ5_9ASTR</name>
<evidence type="ECO:0000313" key="2">
    <source>
        <dbReference type="Proteomes" id="UP001151760"/>
    </source>
</evidence>
<comment type="caution">
    <text evidence="1">The sequence shown here is derived from an EMBL/GenBank/DDBJ whole genome shotgun (WGS) entry which is preliminary data.</text>
</comment>
<dbReference type="EMBL" id="BQNB010017580">
    <property type="protein sequence ID" value="GJT64814.1"/>
    <property type="molecule type" value="Genomic_DNA"/>
</dbReference>
<gene>
    <name evidence="1" type="ORF">Tco_1016294</name>
</gene>
<accession>A0ABQ5FNQ5</accession>
<reference evidence="1" key="2">
    <citation type="submission" date="2022-01" db="EMBL/GenBank/DDBJ databases">
        <authorList>
            <person name="Yamashiro T."/>
            <person name="Shiraishi A."/>
            <person name="Satake H."/>
            <person name="Nakayama K."/>
        </authorList>
    </citation>
    <scope>NUCLEOTIDE SEQUENCE</scope>
</reference>